<dbReference type="GO" id="GO:0020037">
    <property type="term" value="F:heme binding"/>
    <property type="evidence" value="ECO:0007669"/>
    <property type="project" value="InterPro"/>
</dbReference>
<dbReference type="InterPro" id="IPR036909">
    <property type="entry name" value="Cyt_c-like_dom_sf"/>
</dbReference>
<sequence length="102" mass="11654">MLEAVLMKQARNTLLAGILVSPMLAYADVHPGKTLHDDANCMKCHADLGYNQPTLTKMKPENYVDLQKAVAYCDSNLNVGWFDDEREEVVDYLNQTYYHFPK</sequence>
<dbReference type="AlphaFoldDB" id="A0A410H3D0"/>
<dbReference type="Proteomes" id="UP000285478">
    <property type="component" value="Chromosome"/>
</dbReference>
<reference evidence="1 2" key="1">
    <citation type="journal article" date="2018" name="Environ. Microbiol.">
        <title>Genomes of ubiquitous marine and hypersaline Hydrogenovibrio, Thiomicrorhabdus and Thiomicrospira spp. encode a diversity of mechanisms to sustain chemolithoautotrophy in heterogeneous environments.</title>
        <authorList>
            <person name="Scott K.M."/>
            <person name="Williams J."/>
            <person name="Porter C.M.B."/>
            <person name="Russel S."/>
            <person name="Harmer T.L."/>
            <person name="Paul J.H."/>
            <person name="Antonen K.M."/>
            <person name="Bridges M.K."/>
            <person name="Camper G.J."/>
            <person name="Campla C.K."/>
            <person name="Casella L.G."/>
            <person name="Chase E."/>
            <person name="Conrad J.W."/>
            <person name="Cruz M.C."/>
            <person name="Dunlap D.S."/>
            <person name="Duran L."/>
            <person name="Fahsbender E.M."/>
            <person name="Goldsmith D.B."/>
            <person name="Keeley R.F."/>
            <person name="Kondoff M.R."/>
            <person name="Kussy B.I."/>
            <person name="Lane M.K."/>
            <person name="Lawler S."/>
            <person name="Leigh B.A."/>
            <person name="Lewis C."/>
            <person name="Lostal L.M."/>
            <person name="Marking D."/>
            <person name="Mancera P.A."/>
            <person name="McClenthan E.C."/>
            <person name="McIntyre E.A."/>
            <person name="Mine J.A."/>
            <person name="Modi S."/>
            <person name="Moore B.D."/>
            <person name="Morgan W.A."/>
            <person name="Nelson K.M."/>
            <person name="Nguyen K.N."/>
            <person name="Ogburn N."/>
            <person name="Parrino D.G."/>
            <person name="Pedapudi A.D."/>
            <person name="Pelham R.P."/>
            <person name="Preece A.M."/>
            <person name="Rampersad E.A."/>
            <person name="Richardson J.C."/>
            <person name="Rodgers C.M."/>
            <person name="Schaffer B.L."/>
            <person name="Sheridan N.E."/>
            <person name="Solone M.R."/>
            <person name="Staley Z.R."/>
            <person name="Tabuchi M."/>
            <person name="Waide R.J."/>
            <person name="Wanjugi P.W."/>
            <person name="Young S."/>
            <person name="Clum A."/>
            <person name="Daum C."/>
            <person name="Huntemann M."/>
            <person name="Ivanova N."/>
            <person name="Kyrpides N."/>
            <person name="Mikhailova N."/>
            <person name="Palaniappan K."/>
            <person name="Pillay M."/>
            <person name="Reddy T.B.K."/>
            <person name="Shapiro N."/>
            <person name="Stamatis D."/>
            <person name="Varghese N."/>
            <person name="Woyke T."/>
            <person name="Boden R."/>
            <person name="Freyermuth S.K."/>
            <person name="Kerfeld C.A."/>
        </authorList>
    </citation>
    <scope>NUCLEOTIDE SEQUENCE [LARGE SCALE GENOMIC DNA]</scope>
    <source>
        <strain evidence="1 2">JR-2</strain>
    </source>
</reference>
<evidence type="ECO:0000313" key="1">
    <source>
        <dbReference type="EMBL" id="QAB15423.1"/>
    </source>
</evidence>
<proteinExistence type="predicted"/>
<dbReference type="EMBL" id="CP035033">
    <property type="protein sequence ID" value="QAB15423.1"/>
    <property type="molecule type" value="Genomic_DNA"/>
</dbReference>
<name>A0A410H3D0_9GAMM</name>
<gene>
    <name evidence="1" type="ORF">EPV75_06985</name>
</gene>
<accession>A0A410H3D0</accession>
<dbReference type="KEGG" id="htr:EPV75_06985"/>
<keyword evidence="2" id="KW-1185">Reference proteome</keyword>
<evidence type="ECO:0000313" key="2">
    <source>
        <dbReference type="Proteomes" id="UP000285478"/>
    </source>
</evidence>
<dbReference type="GO" id="GO:0009055">
    <property type="term" value="F:electron transfer activity"/>
    <property type="evidence" value="ECO:0007669"/>
    <property type="project" value="InterPro"/>
</dbReference>
<evidence type="ECO:0008006" key="3">
    <source>
        <dbReference type="Google" id="ProtNLM"/>
    </source>
</evidence>
<dbReference type="SUPFAM" id="SSF46626">
    <property type="entry name" value="Cytochrome c"/>
    <property type="match status" value="1"/>
</dbReference>
<organism evidence="1 2">
    <name type="scientific">Hydrogenovibrio thermophilus</name>
    <dbReference type="NCBI Taxonomy" id="265883"/>
    <lineage>
        <taxon>Bacteria</taxon>
        <taxon>Pseudomonadati</taxon>
        <taxon>Pseudomonadota</taxon>
        <taxon>Gammaproteobacteria</taxon>
        <taxon>Thiotrichales</taxon>
        <taxon>Piscirickettsiaceae</taxon>
        <taxon>Hydrogenovibrio</taxon>
    </lineage>
</organism>
<protein>
    <recommendedName>
        <fullName evidence="3">Cytochrome c</fullName>
    </recommendedName>
</protein>